<evidence type="ECO:0000259" key="4">
    <source>
        <dbReference type="Pfam" id="PF22936"/>
    </source>
</evidence>
<feature type="domain" description="Reverse transcriptase Ty1/copia-type" evidence="2">
    <location>
        <begin position="688"/>
        <end position="747"/>
    </location>
</feature>
<dbReference type="Pfam" id="PF13976">
    <property type="entry name" value="gag_pre-integrs"/>
    <property type="match status" value="1"/>
</dbReference>
<dbReference type="EMBL" id="OIVN01004323">
    <property type="protein sequence ID" value="SPD16666.1"/>
    <property type="molecule type" value="Genomic_DNA"/>
</dbReference>
<evidence type="ECO:0008006" key="6">
    <source>
        <dbReference type="Google" id="ProtNLM"/>
    </source>
</evidence>
<keyword evidence="1" id="KW-0378">Hydrolase</keyword>
<accession>A0A2N9HRD5</accession>
<organism evidence="5">
    <name type="scientific">Fagus sylvatica</name>
    <name type="common">Beechnut</name>
    <dbReference type="NCBI Taxonomy" id="28930"/>
    <lineage>
        <taxon>Eukaryota</taxon>
        <taxon>Viridiplantae</taxon>
        <taxon>Streptophyta</taxon>
        <taxon>Embryophyta</taxon>
        <taxon>Tracheophyta</taxon>
        <taxon>Spermatophyta</taxon>
        <taxon>Magnoliopsida</taxon>
        <taxon>eudicotyledons</taxon>
        <taxon>Gunneridae</taxon>
        <taxon>Pentapetalae</taxon>
        <taxon>rosids</taxon>
        <taxon>fabids</taxon>
        <taxon>Fagales</taxon>
        <taxon>Fagaceae</taxon>
        <taxon>Fagus</taxon>
    </lineage>
</organism>
<keyword evidence="1" id="KW-0064">Aspartyl protease</keyword>
<dbReference type="Pfam" id="PF07727">
    <property type="entry name" value="RVT_2"/>
    <property type="match status" value="2"/>
</dbReference>
<evidence type="ECO:0000259" key="2">
    <source>
        <dbReference type="Pfam" id="PF07727"/>
    </source>
</evidence>
<dbReference type="PANTHER" id="PTHR47481:SF31">
    <property type="entry name" value="OS01G0873500 PROTEIN"/>
    <property type="match status" value="1"/>
</dbReference>
<evidence type="ECO:0000256" key="1">
    <source>
        <dbReference type="ARBA" id="ARBA00022750"/>
    </source>
</evidence>
<evidence type="ECO:0000259" key="3">
    <source>
        <dbReference type="Pfam" id="PF13976"/>
    </source>
</evidence>
<feature type="domain" description="Reverse transcriptase Ty1/copia-type" evidence="2">
    <location>
        <begin position="750"/>
        <end position="870"/>
    </location>
</feature>
<feature type="domain" description="GAG-pre-integrase" evidence="3">
    <location>
        <begin position="370"/>
        <end position="433"/>
    </location>
</feature>
<dbReference type="GO" id="GO:0004190">
    <property type="term" value="F:aspartic-type endopeptidase activity"/>
    <property type="evidence" value="ECO:0007669"/>
    <property type="project" value="UniProtKB-KW"/>
</dbReference>
<dbReference type="AlphaFoldDB" id="A0A2N9HRD5"/>
<proteinExistence type="predicted"/>
<dbReference type="InterPro" id="IPR013103">
    <property type="entry name" value="RVT_2"/>
</dbReference>
<reference evidence="5" key="1">
    <citation type="submission" date="2018-02" db="EMBL/GenBank/DDBJ databases">
        <authorList>
            <person name="Cohen D.B."/>
            <person name="Kent A.D."/>
        </authorList>
    </citation>
    <scope>NUCLEOTIDE SEQUENCE</scope>
</reference>
<dbReference type="Pfam" id="PF14223">
    <property type="entry name" value="Retrotran_gag_2"/>
    <property type="match status" value="1"/>
</dbReference>
<evidence type="ECO:0000313" key="5">
    <source>
        <dbReference type="EMBL" id="SPD16666.1"/>
    </source>
</evidence>
<dbReference type="SUPFAM" id="SSF56672">
    <property type="entry name" value="DNA/RNA polymerases"/>
    <property type="match status" value="1"/>
</dbReference>
<keyword evidence="1" id="KW-0645">Protease</keyword>
<gene>
    <name evidence="5" type="ORF">FSB_LOCUS44548</name>
</gene>
<dbReference type="PANTHER" id="PTHR47481">
    <property type="match status" value="1"/>
</dbReference>
<dbReference type="InterPro" id="IPR054722">
    <property type="entry name" value="PolX-like_BBD"/>
</dbReference>
<name>A0A2N9HRD5_FAGSY</name>
<dbReference type="InterPro" id="IPR043502">
    <property type="entry name" value="DNA/RNA_pol_sf"/>
</dbReference>
<protein>
    <recommendedName>
        <fullName evidence="6">Reverse transcriptase Ty1/copia-type domain-containing protein</fullName>
    </recommendedName>
</protein>
<sequence length="1095" mass="121845">MASIPSTVNSPSLTTSQTPMILLSNISNLVSVKLDQSNYVFWKYQITSILKAYSVLGFVDGSQQCPPQLSTNNEGVLQDNPLYQQWISRDQGLLTLINFTLSPTTLSLVVGQTIAHGVWSILEKRYTSASQSNILNLKMDLHNIRKETTNSINTFLQKIKDTFDRFTTVGVQIDNEEILHIVLRGLPHEYHAFSTAIRTQNDATSFEDMHVLLTAEEQSLKSSIDLSKDHSHMAMFVNANNQNNTLFSSQGYRGATDHFTHDLTTIPDHQDYAGGDLATVGNGHALPITHIGNSQLKASNHLFHLRKVLRVPSMASNLLSVNKFCCDNNCCFQFDATQFKIKDLPMGKLLYRGPSKNGLYPLGGDHLPLQSPSSHQSSFSFLQSTKSVSSKVWHDRLGHPNSQVLQGLLPLVNTSSSNKTESLACTHCIQGKMTRLPFTKSVSQACQPLDVIHSDVWGLAPIDSNGAVFLINRIPPTRPGHCSPWEKLFHRSPPYNIFRTFGCLCYPLLHPFNTHKLQPTSLECVFLGKCLSLTPASSSASTWLQSKLYFHECPLTSVFGSGPTISSPSILGPIPSNIPVFSIPSSVSVPPIDIPIKPSITPETTPIPPEITPAPPITPNTVPEPSPIPPCHPMQTRAKSSIFRPKHILHSSVTNYLETEPPTFKVACQYPQWQVAITSEYDALQCQATWTLVPPSSDQNLVGCWWVYKLKRNSDGTIARYKACLVAKGYHQQHGMDFDETFSPVVKPATETVYMKQPPSYVDSQLPHHVCQLKKALYGLKQAPRAWFERFTSHLLTIGFTPSLADPSLFLYRHGETVLFLLLYVDDIIVNGNNVAALQFLIVTLGKEFDLKDLGPFKFFLGLQIEYKATRLCKDDGVLLTDPTPFRSMVDGLQYLTFTRPDTSYAVNHIYHGLSFRPGPLTLTAFTNLDWAGDPMDRRSTTSLIVFLDLSWVRMILKDLGIFLHSLPTIWCDNLSALALASNPVFHARTKHVEVDYHFIREKVTNKDVQLRHISTDDQLADILTKALSSPRFITEFSSSAAAHSNMHQQLMLIMSTSVILAVQVINPIQSVPGSSRRILKDLGASRAPRAVKIS</sequence>
<feature type="domain" description="Retrovirus-related Pol polyprotein from transposon TNT 1-94-like beta-barrel" evidence="4">
    <location>
        <begin position="254"/>
        <end position="324"/>
    </location>
</feature>
<dbReference type="InterPro" id="IPR025724">
    <property type="entry name" value="GAG-pre-integrase_dom"/>
</dbReference>
<dbReference type="Pfam" id="PF22936">
    <property type="entry name" value="Pol_BBD"/>
    <property type="match status" value="1"/>
</dbReference>
<dbReference type="CDD" id="cd09272">
    <property type="entry name" value="RNase_HI_RT_Ty1"/>
    <property type="match status" value="1"/>
</dbReference>